<organism evidence="2">
    <name type="scientific">marine metagenome</name>
    <dbReference type="NCBI Taxonomy" id="408172"/>
    <lineage>
        <taxon>unclassified sequences</taxon>
        <taxon>metagenomes</taxon>
        <taxon>ecological metagenomes</taxon>
    </lineage>
</organism>
<dbReference type="GO" id="GO:0015937">
    <property type="term" value="P:coenzyme A biosynthetic process"/>
    <property type="evidence" value="ECO:0007669"/>
    <property type="project" value="TreeGrafter"/>
</dbReference>
<dbReference type="Gene3D" id="3.40.50.1950">
    <property type="entry name" value="Flavin prenyltransferase-like"/>
    <property type="match status" value="1"/>
</dbReference>
<evidence type="ECO:0000259" key="1">
    <source>
        <dbReference type="Pfam" id="PF02441"/>
    </source>
</evidence>
<dbReference type="GO" id="GO:0004633">
    <property type="term" value="F:phosphopantothenoylcysteine decarboxylase activity"/>
    <property type="evidence" value="ECO:0007669"/>
    <property type="project" value="TreeGrafter"/>
</dbReference>
<dbReference type="Pfam" id="PF02441">
    <property type="entry name" value="Flavoprotein"/>
    <property type="match status" value="1"/>
</dbReference>
<dbReference type="GO" id="GO:0010181">
    <property type="term" value="F:FMN binding"/>
    <property type="evidence" value="ECO:0007669"/>
    <property type="project" value="TreeGrafter"/>
</dbReference>
<name>A0A382LZY9_9ZZZZ</name>
<dbReference type="PANTHER" id="PTHR14359:SF6">
    <property type="entry name" value="PHOSPHOPANTOTHENOYLCYSTEINE DECARBOXYLASE"/>
    <property type="match status" value="1"/>
</dbReference>
<sequence>VSASIAAHKAIDLASLLTKAGCVVDVVLTRDAQEFVKPLPFQTLTRRRVITSLYDEEETGVAHIRAADEADLLLIAPATANTLAKLAHGLADDALGCVALALRLEAKVLVAPAMNGSMWRHPATVANVATLTARGAEFVGPDDGLLSCGYVGIGRLWPVDGIASRALELLGLEQAND</sequence>
<protein>
    <recommendedName>
        <fullName evidence="1">Flavoprotein domain-containing protein</fullName>
    </recommendedName>
</protein>
<evidence type="ECO:0000313" key="2">
    <source>
        <dbReference type="EMBL" id="SVC42143.1"/>
    </source>
</evidence>
<dbReference type="InterPro" id="IPR003382">
    <property type="entry name" value="Flavoprotein"/>
</dbReference>
<dbReference type="AlphaFoldDB" id="A0A382LZY9"/>
<accession>A0A382LZY9</accession>
<dbReference type="PANTHER" id="PTHR14359">
    <property type="entry name" value="HOMO-OLIGOMERIC FLAVIN CONTAINING CYS DECARBOXYLASE FAMILY"/>
    <property type="match status" value="1"/>
</dbReference>
<feature type="non-terminal residue" evidence="2">
    <location>
        <position position="1"/>
    </location>
</feature>
<dbReference type="EMBL" id="UINC01090314">
    <property type="protein sequence ID" value="SVC42143.1"/>
    <property type="molecule type" value="Genomic_DNA"/>
</dbReference>
<dbReference type="InterPro" id="IPR036551">
    <property type="entry name" value="Flavin_trans-like"/>
</dbReference>
<proteinExistence type="predicted"/>
<gene>
    <name evidence="2" type="ORF">METZ01_LOCUS294997</name>
</gene>
<reference evidence="2" key="1">
    <citation type="submission" date="2018-05" db="EMBL/GenBank/DDBJ databases">
        <authorList>
            <person name="Lanie J.A."/>
            <person name="Ng W.-L."/>
            <person name="Kazmierczak K.M."/>
            <person name="Andrzejewski T.M."/>
            <person name="Davidsen T.M."/>
            <person name="Wayne K.J."/>
            <person name="Tettelin H."/>
            <person name="Glass J.I."/>
            <person name="Rusch D."/>
            <person name="Podicherti R."/>
            <person name="Tsui H.-C.T."/>
            <person name="Winkler M.E."/>
        </authorList>
    </citation>
    <scope>NUCLEOTIDE SEQUENCE</scope>
</reference>
<feature type="domain" description="Flavoprotein" evidence="1">
    <location>
        <begin position="1"/>
        <end position="138"/>
    </location>
</feature>
<dbReference type="GO" id="GO:0071513">
    <property type="term" value="C:phosphopantothenoylcysteine decarboxylase complex"/>
    <property type="evidence" value="ECO:0007669"/>
    <property type="project" value="TreeGrafter"/>
</dbReference>
<dbReference type="SUPFAM" id="SSF52507">
    <property type="entry name" value="Homo-oligomeric flavin-containing Cys decarboxylases, HFCD"/>
    <property type="match status" value="1"/>
</dbReference>